<protein>
    <recommendedName>
        <fullName evidence="1">Aminoglycoside phosphotransferase domain-containing protein</fullName>
    </recommendedName>
</protein>
<reference evidence="2 3" key="1">
    <citation type="submission" date="2017-08" db="EMBL/GenBank/DDBJ databases">
        <title>Substantial Increase in Enzyme Production by Combined Drug-Resistance Mutations in Paenibacillus agaridevorans.</title>
        <authorList>
            <person name="Tanaka Y."/>
            <person name="Funane K."/>
            <person name="Hosaka T."/>
            <person name="Shiwa Y."/>
            <person name="Fujita N."/>
            <person name="Miyazaki T."/>
            <person name="Yoshikawa H."/>
            <person name="Murakami K."/>
            <person name="Kasahara K."/>
            <person name="Inaoka T."/>
            <person name="Hiraga Y."/>
            <person name="Ochi K."/>
        </authorList>
    </citation>
    <scope>NUCLEOTIDE SEQUENCE [LARGE SCALE GENOMIC DNA]</scope>
    <source>
        <strain evidence="2 3">T-3040</strain>
    </source>
</reference>
<proteinExistence type="predicted"/>
<dbReference type="InterPro" id="IPR002575">
    <property type="entry name" value="Aminoglycoside_PTrfase"/>
</dbReference>
<comment type="caution">
    <text evidence="2">The sequence shown here is derived from an EMBL/GenBank/DDBJ whole genome shotgun (WGS) entry which is preliminary data.</text>
</comment>
<evidence type="ECO:0000259" key="1">
    <source>
        <dbReference type="Pfam" id="PF01636"/>
    </source>
</evidence>
<dbReference type="InterPro" id="IPR011009">
    <property type="entry name" value="Kinase-like_dom_sf"/>
</dbReference>
<dbReference type="RefSeq" id="WP_108995458.1">
    <property type="nucleotide sequence ID" value="NZ_BDQX01000381.1"/>
</dbReference>
<feature type="domain" description="Aminoglycoside phosphotransferase" evidence="1">
    <location>
        <begin position="33"/>
        <end position="220"/>
    </location>
</feature>
<dbReference type="Pfam" id="PF01636">
    <property type="entry name" value="APH"/>
    <property type="match status" value="1"/>
</dbReference>
<dbReference type="Gene3D" id="3.90.1200.10">
    <property type="match status" value="1"/>
</dbReference>
<gene>
    <name evidence="2" type="ORF">PAT3040_05877</name>
</gene>
<organism evidence="2 3">
    <name type="scientific">Paenibacillus agaridevorans</name>
    <dbReference type="NCBI Taxonomy" id="171404"/>
    <lineage>
        <taxon>Bacteria</taxon>
        <taxon>Bacillati</taxon>
        <taxon>Bacillota</taxon>
        <taxon>Bacilli</taxon>
        <taxon>Bacillales</taxon>
        <taxon>Paenibacillaceae</taxon>
        <taxon>Paenibacillus</taxon>
    </lineage>
</organism>
<evidence type="ECO:0000313" key="2">
    <source>
        <dbReference type="EMBL" id="GBG11094.1"/>
    </source>
</evidence>
<name>A0A2R5F4N8_9BACL</name>
<accession>A0A2R5F4N8</accession>
<sequence>MNGSLHEILEKLAGLKIIGRVEEMAVEAAKGTTEGQVFILSRNGVPSYVLKLEEAEYTRETAQFLIRYAEAYLLPKLLYVDPEHRYLLYEYQDGTTHVNRGGKKDWMSELARGLLNHYKLEQSFQGYGRPDSPCESWREFNGRSLVFASERIGDYLPAKDHELVERVWKEKLRDWGEEDKYWLHGDTGVHNFVFDEDKMTGVIDPSPIAGPILYDFTYAFCSSPDDLNVETLLGAYNELNIRTVEPGEVILETAFQLYCRIAICLMHHPEDLPAYLEAWPLWAAMAEELTS</sequence>
<dbReference type="AlphaFoldDB" id="A0A2R5F4N8"/>
<dbReference type="EMBL" id="BDQX01000381">
    <property type="protein sequence ID" value="GBG11094.1"/>
    <property type="molecule type" value="Genomic_DNA"/>
</dbReference>
<evidence type="ECO:0000313" key="3">
    <source>
        <dbReference type="Proteomes" id="UP000245202"/>
    </source>
</evidence>
<keyword evidence="3" id="KW-1185">Reference proteome</keyword>
<dbReference type="Proteomes" id="UP000245202">
    <property type="component" value="Unassembled WGS sequence"/>
</dbReference>
<dbReference type="SUPFAM" id="SSF56112">
    <property type="entry name" value="Protein kinase-like (PK-like)"/>
    <property type="match status" value="1"/>
</dbReference>